<protein>
    <recommendedName>
        <fullName evidence="4">alpha-1,6-mannosyl-glycoprotein 6-beta-N-acetylglucosaminyltransferase</fullName>
        <ecNumber evidence="4">2.4.1.155</ecNumber>
    </recommendedName>
</protein>
<keyword evidence="6" id="KW-0808">Transferase</keyword>
<dbReference type="Pfam" id="PF15024">
    <property type="entry name" value="Glyco_transf_18"/>
    <property type="match status" value="1"/>
</dbReference>
<keyword evidence="5" id="KW-0328">Glycosyltransferase</keyword>
<evidence type="ECO:0000256" key="3">
    <source>
        <dbReference type="ARBA" id="ARBA00007477"/>
    </source>
</evidence>
<dbReference type="InterPro" id="IPR026116">
    <property type="entry name" value="GT18_cat"/>
</dbReference>
<keyword evidence="9" id="KW-1133">Transmembrane helix</keyword>
<evidence type="ECO:0000259" key="14">
    <source>
        <dbReference type="Pfam" id="PF15024"/>
    </source>
</evidence>
<feature type="domain" description="Glycosyltransferase family 18 catalytic" evidence="14">
    <location>
        <begin position="17"/>
        <end position="209"/>
    </location>
</feature>
<dbReference type="PANTHER" id="PTHR15075:SF2">
    <property type="entry name" value="ALPHA-1,6-MANNOSYLGLYCOPROTEIN 6-BETA-N-ACETYLGLUCOSAMINYLTRANSFERASE"/>
    <property type="match status" value="1"/>
</dbReference>
<comment type="catalytic activity">
    <reaction evidence="13">
        <text>N(4)-{beta-D-GlcNAc-(1-&gt;2)-[beta-D-GlcNAc-(1-&gt;4)]-alpha-D-Man-(1-&gt;3)-[beta-D-GlcNAc-(1-&gt;2)-alpha-D-Man-(1-&gt;6)]-beta-D-Man-(1-&gt;4)-beta-D-GlcNAc-(1-&gt;4)-beta-D-GlcNAc}-L-asparaginyl-[protein] + UDP-N-acetyl-alpha-D-glucosamine = N(4)-{beta-D-GlcNAc-(1-&gt;2)-[beta-D-GlcNAc-(1-&gt;4)]-alpha-D-Man-(1-&gt;3)-[beta-D-GlcNAc-(1-&gt;2)-[beta-D-GlcNAc-(1-&gt;6)]-alpha-D-Man-(1-&gt;6)]-beta-D-Man-(1-&gt;4)-beta-D-GlcNAc-(1-&gt;4)-beta-D-GlcNAc}-L-asparaginyl-[protein] + UDP + H(+)</text>
        <dbReference type="Rhea" id="RHEA:16921"/>
        <dbReference type="Rhea" id="RHEA-COMP:14374"/>
        <dbReference type="Rhea" id="RHEA-COMP:14377"/>
        <dbReference type="ChEBI" id="CHEBI:15378"/>
        <dbReference type="ChEBI" id="CHEBI:57705"/>
        <dbReference type="ChEBI" id="CHEBI:58223"/>
        <dbReference type="ChEBI" id="CHEBI:139507"/>
        <dbReference type="ChEBI" id="CHEBI:139510"/>
        <dbReference type="EC" id="2.4.1.155"/>
    </reaction>
</comment>
<sequence>MTAYPAPKVDVIGTYHGSFLGFFLDPSAVYHSSGGVQKVKGSVLIWGKSLEYYQNNLQLLQTLSATPGITLKSTLPESKRGRLAASLPNIEYLGHLAPDAWRSAMHSVEFVLGLKDPLLGPTGVEAVAYGAILVNPTYTQQEVRQDRGRGHDSQHGYLKDYVGDPRVCTVDYAQVQTVVGCIARDGLADGVLPVDFTKAAYEDRVRALFRDVVGGAVLRQKS</sequence>
<organism evidence="15 16">
    <name type="scientific">Tetraparma gracilis</name>
    <dbReference type="NCBI Taxonomy" id="2962635"/>
    <lineage>
        <taxon>Eukaryota</taxon>
        <taxon>Sar</taxon>
        <taxon>Stramenopiles</taxon>
        <taxon>Ochrophyta</taxon>
        <taxon>Bolidophyceae</taxon>
        <taxon>Parmales</taxon>
        <taxon>Triparmaceae</taxon>
        <taxon>Tetraparma</taxon>
    </lineage>
</organism>
<proteinExistence type="inferred from homology"/>
<evidence type="ECO:0000256" key="8">
    <source>
        <dbReference type="ARBA" id="ARBA00022968"/>
    </source>
</evidence>
<keyword evidence="16" id="KW-1185">Reference proteome</keyword>
<comment type="caution">
    <text evidence="15">The sequence shown here is derived from an EMBL/GenBank/DDBJ whole genome shotgun (WGS) entry which is preliminary data.</text>
</comment>
<comment type="similarity">
    <text evidence="3">Belongs to the glycosyltransferase 18 family.</text>
</comment>
<comment type="pathway">
    <text evidence="2">Protein modification; protein glycosylation.</text>
</comment>
<evidence type="ECO:0000256" key="1">
    <source>
        <dbReference type="ARBA" id="ARBA00004323"/>
    </source>
</evidence>
<evidence type="ECO:0000313" key="15">
    <source>
        <dbReference type="EMBL" id="GMI28952.1"/>
    </source>
</evidence>
<evidence type="ECO:0000256" key="6">
    <source>
        <dbReference type="ARBA" id="ARBA00022679"/>
    </source>
</evidence>
<dbReference type="EMBL" id="BRYB01005786">
    <property type="protein sequence ID" value="GMI28952.1"/>
    <property type="molecule type" value="Genomic_DNA"/>
</dbReference>
<evidence type="ECO:0000256" key="7">
    <source>
        <dbReference type="ARBA" id="ARBA00022692"/>
    </source>
</evidence>
<dbReference type="PANTHER" id="PTHR15075">
    <property type="entry name" value="ALPHA-MANNOSIDE BETA-1,6-N-ACETYLGLUCOSAMINYLTRANSFERASE"/>
    <property type="match status" value="1"/>
</dbReference>
<evidence type="ECO:0000256" key="9">
    <source>
        <dbReference type="ARBA" id="ARBA00022989"/>
    </source>
</evidence>
<evidence type="ECO:0000313" key="16">
    <source>
        <dbReference type="Proteomes" id="UP001165060"/>
    </source>
</evidence>
<keyword evidence="12" id="KW-0325">Glycoprotein</keyword>
<evidence type="ECO:0000256" key="2">
    <source>
        <dbReference type="ARBA" id="ARBA00004922"/>
    </source>
</evidence>
<evidence type="ECO:0000256" key="5">
    <source>
        <dbReference type="ARBA" id="ARBA00022676"/>
    </source>
</evidence>
<name>A0ABQ6MN98_9STRA</name>
<evidence type="ECO:0000256" key="12">
    <source>
        <dbReference type="ARBA" id="ARBA00023180"/>
    </source>
</evidence>
<dbReference type="Proteomes" id="UP001165060">
    <property type="component" value="Unassembled WGS sequence"/>
</dbReference>
<accession>A0ABQ6MN98</accession>
<evidence type="ECO:0000256" key="4">
    <source>
        <dbReference type="ARBA" id="ARBA00012671"/>
    </source>
</evidence>
<keyword evidence="11" id="KW-0472">Membrane</keyword>
<dbReference type="EC" id="2.4.1.155" evidence="4"/>
<keyword evidence="8" id="KW-0735">Signal-anchor</keyword>
<evidence type="ECO:0000256" key="10">
    <source>
        <dbReference type="ARBA" id="ARBA00023034"/>
    </source>
</evidence>
<gene>
    <name evidence="15" type="ORF">TeGR_g10964</name>
</gene>
<dbReference type="InterPro" id="IPR052105">
    <property type="entry name" value="MGAT5_Glycosyltransferase"/>
</dbReference>
<keyword evidence="10" id="KW-0333">Golgi apparatus</keyword>
<comment type="subcellular location">
    <subcellularLocation>
        <location evidence="1">Golgi apparatus membrane</location>
        <topology evidence="1">Single-pass type II membrane protein</topology>
    </subcellularLocation>
</comment>
<evidence type="ECO:0000256" key="13">
    <source>
        <dbReference type="ARBA" id="ARBA00048243"/>
    </source>
</evidence>
<keyword evidence="7" id="KW-0812">Transmembrane</keyword>
<evidence type="ECO:0000256" key="11">
    <source>
        <dbReference type="ARBA" id="ARBA00023136"/>
    </source>
</evidence>
<reference evidence="15 16" key="1">
    <citation type="journal article" date="2023" name="Commun. Biol.">
        <title>Genome analysis of Parmales, the sister group of diatoms, reveals the evolutionary specialization of diatoms from phago-mixotrophs to photoautotrophs.</title>
        <authorList>
            <person name="Ban H."/>
            <person name="Sato S."/>
            <person name="Yoshikawa S."/>
            <person name="Yamada K."/>
            <person name="Nakamura Y."/>
            <person name="Ichinomiya M."/>
            <person name="Sato N."/>
            <person name="Blanc-Mathieu R."/>
            <person name="Endo H."/>
            <person name="Kuwata A."/>
            <person name="Ogata H."/>
        </authorList>
    </citation>
    <scope>NUCLEOTIDE SEQUENCE [LARGE SCALE GENOMIC DNA]</scope>
</reference>